<evidence type="ECO:0000256" key="8">
    <source>
        <dbReference type="SAM" id="MobiDB-lite"/>
    </source>
</evidence>
<evidence type="ECO:0000256" key="2">
    <source>
        <dbReference type="ARBA" id="ARBA00007163"/>
    </source>
</evidence>
<evidence type="ECO:0000256" key="1">
    <source>
        <dbReference type="ARBA" id="ARBA00004123"/>
    </source>
</evidence>
<evidence type="ECO:0000256" key="7">
    <source>
        <dbReference type="SAM" id="Coils"/>
    </source>
</evidence>
<keyword evidence="4" id="KW-0238">DNA-binding</keyword>
<evidence type="ECO:0000256" key="3">
    <source>
        <dbReference type="ARBA" id="ARBA00023015"/>
    </source>
</evidence>
<name>A0A9Q0GH32_9ROSI</name>
<dbReference type="Gene3D" id="1.20.5.170">
    <property type="match status" value="1"/>
</dbReference>
<evidence type="ECO:0000256" key="6">
    <source>
        <dbReference type="ARBA" id="ARBA00023242"/>
    </source>
</evidence>
<keyword evidence="11" id="KW-1185">Reference proteome</keyword>
<evidence type="ECO:0000313" key="11">
    <source>
        <dbReference type="Proteomes" id="UP001141552"/>
    </source>
</evidence>
<dbReference type="PANTHER" id="PTHR46408">
    <property type="entry name" value="BASIC LEUCINE ZIPPER 63"/>
    <property type="match status" value="1"/>
</dbReference>
<evidence type="ECO:0000256" key="5">
    <source>
        <dbReference type="ARBA" id="ARBA00023163"/>
    </source>
</evidence>
<evidence type="ECO:0000256" key="4">
    <source>
        <dbReference type="ARBA" id="ARBA00023125"/>
    </source>
</evidence>
<keyword evidence="6" id="KW-0539">Nucleus</keyword>
<dbReference type="SMART" id="SM00338">
    <property type="entry name" value="BRLZ"/>
    <property type="match status" value="1"/>
</dbReference>
<dbReference type="CDD" id="cd14702">
    <property type="entry name" value="bZIP_plant_GBF1"/>
    <property type="match status" value="1"/>
</dbReference>
<feature type="compositionally biased region" description="Polar residues" evidence="8">
    <location>
        <begin position="140"/>
        <end position="149"/>
    </location>
</feature>
<dbReference type="OrthoDB" id="1299653at2759"/>
<dbReference type="GO" id="GO:0005634">
    <property type="term" value="C:nucleus"/>
    <property type="evidence" value="ECO:0007669"/>
    <property type="project" value="UniProtKB-SubCell"/>
</dbReference>
<dbReference type="InterPro" id="IPR004827">
    <property type="entry name" value="bZIP"/>
</dbReference>
<dbReference type="PROSITE" id="PS00036">
    <property type="entry name" value="BZIP_BASIC"/>
    <property type="match status" value="1"/>
</dbReference>
<feature type="coiled-coil region" evidence="7">
    <location>
        <begin position="183"/>
        <end position="252"/>
    </location>
</feature>
<dbReference type="GO" id="GO:0046983">
    <property type="term" value="F:protein dimerization activity"/>
    <property type="evidence" value="ECO:0007669"/>
    <property type="project" value="UniProtKB-ARBA"/>
</dbReference>
<feature type="domain" description="BZIP" evidence="9">
    <location>
        <begin position="172"/>
        <end position="235"/>
    </location>
</feature>
<dbReference type="PANTHER" id="PTHR46408:SF8">
    <property type="entry name" value="BASIC LEUCINE ZIPPER 9"/>
    <property type="match status" value="1"/>
</dbReference>
<gene>
    <name evidence="10" type="ORF">Tsubulata_025882</name>
</gene>
<reference evidence="10" key="2">
    <citation type="journal article" date="2023" name="Plants (Basel)">
        <title>Annotation of the Turnera subulata (Passifloraceae) Draft Genome Reveals the S-Locus Evolved after the Divergence of Turneroideae from Passifloroideae in a Stepwise Manner.</title>
        <authorList>
            <person name="Henning P.M."/>
            <person name="Roalson E.H."/>
            <person name="Mir W."/>
            <person name="McCubbin A.G."/>
            <person name="Shore J.S."/>
        </authorList>
    </citation>
    <scope>NUCLEOTIDE SEQUENCE</scope>
    <source>
        <strain evidence="10">F60SS</strain>
    </source>
</reference>
<dbReference type="Proteomes" id="UP001141552">
    <property type="component" value="Unassembled WGS sequence"/>
</dbReference>
<comment type="caution">
    <text evidence="10">The sequence shown here is derived from an EMBL/GenBank/DDBJ whole genome shotgun (WGS) entry which is preliminary data.</text>
</comment>
<feature type="region of interest" description="Disordered" evidence="8">
    <location>
        <begin position="125"/>
        <end position="176"/>
    </location>
</feature>
<organism evidence="10 11">
    <name type="scientific">Turnera subulata</name>
    <dbReference type="NCBI Taxonomy" id="218843"/>
    <lineage>
        <taxon>Eukaryota</taxon>
        <taxon>Viridiplantae</taxon>
        <taxon>Streptophyta</taxon>
        <taxon>Embryophyta</taxon>
        <taxon>Tracheophyta</taxon>
        <taxon>Spermatophyta</taxon>
        <taxon>Magnoliopsida</taxon>
        <taxon>eudicotyledons</taxon>
        <taxon>Gunneridae</taxon>
        <taxon>Pentapetalae</taxon>
        <taxon>rosids</taxon>
        <taxon>fabids</taxon>
        <taxon>Malpighiales</taxon>
        <taxon>Passifloraceae</taxon>
        <taxon>Turnera</taxon>
    </lineage>
</organism>
<dbReference type="SUPFAM" id="SSF57959">
    <property type="entry name" value="Leucine zipper domain"/>
    <property type="match status" value="1"/>
</dbReference>
<dbReference type="Pfam" id="PF00170">
    <property type="entry name" value="bZIP_1"/>
    <property type="match status" value="1"/>
</dbReference>
<dbReference type="EMBL" id="JAKUCV010000902">
    <property type="protein sequence ID" value="KAJ4848439.1"/>
    <property type="molecule type" value="Genomic_DNA"/>
</dbReference>
<evidence type="ECO:0000259" key="9">
    <source>
        <dbReference type="PROSITE" id="PS50217"/>
    </source>
</evidence>
<dbReference type="GO" id="GO:0003677">
    <property type="term" value="F:DNA binding"/>
    <property type="evidence" value="ECO:0007669"/>
    <property type="project" value="UniProtKB-KW"/>
</dbReference>
<dbReference type="GO" id="GO:0003700">
    <property type="term" value="F:DNA-binding transcription factor activity"/>
    <property type="evidence" value="ECO:0007669"/>
    <property type="project" value="InterPro"/>
</dbReference>
<protein>
    <recommendedName>
        <fullName evidence="9">BZIP domain-containing protein</fullName>
    </recommendedName>
</protein>
<sequence>MEYKLGGGGDRMKRSESELALQEVIKKTSTSNSNSNTSVSLHETTNQAKYHNHNSINTFSAEFDGFFGDVCPDDLSFSPFKTRDIMTGFSSCGLAESMCWPQNCNTQMHSSISASIDAQSSFCAGSPISANKPDGRDNQTRGTTSGSSREQSDDEDVEIEAGPSEQSTNPLDVKRIRRMVSNRESARRSRKRKQAHLADLELQVEHLSGENSSLFKQLSDASQQYRHAETNNRVLKSDVEALRAKVKLAEDMVARGSLTCSLNQILQNHLTSPAPISNHNLHLLPNVSPSITVHGDDSAYAGLAQNVGLGLGNVDIGNGNLKNGVISDAVSCGSDIWP</sequence>
<keyword evidence="3" id="KW-0805">Transcription regulation</keyword>
<dbReference type="AlphaFoldDB" id="A0A9Q0GH32"/>
<keyword evidence="5" id="KW-0804">Transcription</keyword>
<dbReference type="FunFam" id="1.20.5.170:FF:000020">
    <property type="entry name" value="BZIP transcription factor"/>
    <property type="match status" value="1"/>
</dbReference>
<comment type="similarity">
    <text evidence="2">Belongs to the bZIP family.</text>
</comment>
<keyword evidence="7" id="KW-0175">Coiled coil</keyword>
<dbReference type="InterPro" id="IPR045314">
    <property type="entry name" value="bZIP_plant_GBF1"/>
</dbReference>
<comment type="subcellular location">
    <subcellularLocation>
        <location evidence="1">Nucleus</location>
    </subcellularLocation>
</comment>
<dbReference type="PROSITE" id="PS50217">
    <property type="entry name" value="BZIP"/>
    <property type="match status" value="1"/>
</dbReference>
<accession>A0A9Q0GH32</accession>
<dbReference type="InterPro" id="IPR046347">
    <property type="entry name" value="bZIP_sf"/>
</dbReference>
<reference evidence="10" key="1">
    <citation type="submission" date="2022-02" db="EMBL/GenBank/DDBJ databases">
        <authorList>
            <person name="Henning P.M."/>
            <person name="McCubbin A.G."/>
            <person name="Shore J.S."/>
        </authorList>
    </citation>
    <scope>NUCLEOTIDE SEQUENCE</scope>
    <source>
        <strain evidence="10">F60SS</strain>
        <tissue evidence="10">Leaves</tissue>
    </source>
</reference>
<evidence type="ECO:0000313" key="10">
    <source>
        <dbReference type="EMBL" id="KAJ4848439.1"/>
    </source>
</evidence>
<proteinExistence type="inferred from homology"/>